<dbReference type="Pfam" id="PF13359">
    <property type="entry name" value="DDE_Tnp_4"/>
    <property type="match status" value="1"/>
</dbReference>
<proteinExistence type="predicted"/>
<sequence length="252" mass="27892">MVFYRAALPLSSRTLNYAAGLIRRHLKAVGSRWRKLSPGQQALLVLAYLRKGETFERLAAGFGVGRTTAWRYVNETVELLAARAPKLRNAVRDAKRAGHAYVILDGTLIPIDRVGADKPFYSGKHKKHGMNLQVIASPDGEVLWVSGALPGSVHDKKAEWIWGVLNELEKAGLVTLADKGYQGSTWAKVPYKGRNKPESQKEANRAHARLRAPGERANAQLKVWKILVKLRCCPWRAGKLAKAIHALQLHGA</sequence>
<dbReference type="PANTHER" id="PTHR22930">
    <property type="match status" value="1"/>
</dbReference>
<dbReference type="RefSeq" id="WP_145850858.1">
    <property type="nucleotide sequence ID" value="NZ_RPFW01000001.1"/>
</dbReference>
<evidence type="ECO:0000256" key="5">
    <source>
        <dbReference type="SAM" id="MobiDB-lite"/>
    </source>
</evidence>
<keyword evidence="2" id="KW-0540">Nuclease</keyword>
<feature type="domain" description="Transposase Helix-turn-helix" evidence="7">
    <location>
        <begin position="34"/>
        <end position="85"/>
    </location>
</feature>
<dbReference type="PANTHER" id="PTHR22930:SF242">
    <property type="entry name" value="LOW PROTEIN: NUCLEASE-LIKE PROTEIN"/>
    <property type="match status" value="1"/>
</dbReference>
<gene>
    <name evidence="8" type="ORF">EAS64_01235</name>
</gene>
<dbReference type="InterPro" id="IPR045249">
    <property type="entry name" value="HARBI1-like"/>
</dbReference>
<evidence type="ECO:0000256" key="4">
    <source>
        <dbReference type="ARBA" id="ARBA00022801"/>
    </source>
</evidence>
<evidence type="ECO:0000259" key="6">
    <source>
        <dbReference type="Pfam" id="PF13359"/>
    </source>
</evidence>
<keyword evidence="4" id="KW-0378">Hydrolase</keyword>
<keyword evidence="9" id="KW-1185">Reference proteome</keyword>
<dbReference type="GO" id="GO:0046872">
    <property type="term" value="F:metal ion binding"/>
    <property type="evidence" value="ECO:0007669"/>
    <property type="project" value="UniProtKB-KW"/>
</dbReference>
<feature type="domain" description="DDE Tnp4" evidence="6">
    <location>
        <begin position="104"/>
        <end position="245"/>
    </location>
</feature>
<evidence type="ECO:0000256" key="3">
    <source>
        <dbReference type="ARBA" id="ARBA00022723"/>
    </source>
</evidence>
<feature type="region of interest" description="Disordered" evidence="5">
    <location>
        <begin position="191"/>
        <end position="211"/>
    </location>
</feature>
<feature type="compositionally biased region" description="Basic and acidic residues" evidence="5">
    <location>
        <begin position="195"/>
        <end position="205"/>
    </location>
</feature>
<dbReference type="GO" id="GO:0004518">
    <property type="term" value="F:nuclease activity"/>
    <property type="evidence" value="ECO:0007669"/>
    <property type="project" value="UniProtKB-KW"/>
</dbReference>
<evidence type="ECO:0000256" key="2">
    <source>
        <dbReference type="ARBA" id="ARBA00022722"/>
    </source>
</evidence>
<dbReference type="OrthoDB" id="3699454at2"/>
<dbReference type="InterPro" id="IPR027805">
    <property type="entry name" value="Transposase_HTH_dom"/>
</dbReference>
<protein>
    <submittedName>
        <fullName evidence="8">IS5/IS1182 family transposase</fullName>
    </submittedName>
</protein>
<dbReference type="AlphaFoldDB" id="A0A6P2C3Z0"/>
<evidence type="ECO:0000313" key="9">
    <source>
        <dbReference type="Proteomes" id="UP000460272"/>
    </source>
</evidence>
<evidence type="ECO:0000256" key="1">
    <source>
        <dbReference type="ARBA" id="ARBA00001968"/>
    </source>
</evidence>
<reference evidence="8 9" key="1">
    <citation type="submission" date="2018-11" db="EMBL/GenBank/DDBJ databases">
        <title>Trebonia kvetii gen.nov., sp.nov., a novel acidophilic actinobacterium, and proposal of the new actinobacterial family Treboniaceae fam. nov.</title>
        <authorList>
            <person name="Rapoport D."/>
            <person name="Sagova-Mareckova M."/>
            <person name="Sedlacek I."/>
            <person name="Provaznik J."/>
            <person name="Kralova S."/>
            <person name="Pavlinic D."/>
            <person name="Benes V."/>
            <person name="Kopecky J."/>
        </authorList>
    </citation>
    <scope>NUCLEOTIDE SEQUENCE [LARGE SCALE GENOMIC DNA]</scope>
    <source>
        <strain evidence="8 9">15Tr583</strain>
    </source>
</reference>
<dbReference type="EMBL" id="RPFW01000001">
    <property type="protein sequence ID" value="TVZ06104.1"/>
    <property type="molecule type" value="Genomic_DNA"/>
</dbReference>
<accession>A0A6P2C3Z0</accession>
<dbReference type="GO" id="GO:0016787">
    <property type="term" value="F:hydrolase activity"/>
    <property type="evidence" value="ECO:0007669"/>
    <property type="project" value="UniProtKB-KW"/>
</dbReference>
<dbReference type="InterPro" id="IPR027806">
    <property type="entry name" value="HARBI1_dom"/>
</dbReference>
<name>A0A6P2C3Z0_9ACTN</name>
<comment type="cofactor">
    <cofactor evidence="1">
        <name>a divalent metal cation</name>
        <dbReference type="ChEBI" id="CHEBI:60240"/>
    </cofactor>
</comment>
<dbReference type="Pfam" id="PF13613">
    <property type="entry name" value="HTH_Tnp_4"/>
    <property type="match status" value="1"/>
</dbReference>
<comment type="caution">
    <text evidence="8">The sequence shown here is derived from an EMBL/GenBank/DDBJ whole genome shotgun (WGS) entry which is preliminary data.</text>
</comment>
<dbReference type="Proteomes" id="UP000460272">
    <property type="component" value="Unassembled WGS sequence"/>
</dbReference>
<evidence type="ECO:0000313" key="8">
    <source>
        <dbReference type="EMBL" id="TVZ06104.1"/>
    </source>
</evidence>
<keyword evidence="3" id="KW-0479">Metal-binding</keyword>
<organism evidence="8 9">
    <name type="scientific">Trebonia kvetii</name>
    <dbReference type="NCBI Taxonomy" id="2480626"/>
    <lineage>
        <taxon>Bacteria</taxon>
        <taxon>Bacillati</taxon>
        <taxon>Actinomycetota</taxon>
        <taxon>Actinomycetes</taxon>
        <taxon>Streptosporangiales</taxon>
        <taxon>Treboniaceae</taxon>
        <taxon>Trebonia</taxon>
    </lineage>
</organism>
<evidence type="ECO:0000259" key="7">
    <source>
        <dbReference type="Pfam" id="PF13613"/>
    </source>
</evidence>